<evidence type="ECO:0000313" key="12">
    <source>
        <dbReference type="Proteomes" id="UP000532746"/>
    </source>
</evidence>
<dbReference type="Gene3D" id="3.30.420.10">
    <property type="entry name" value="Ribonuclease H-like superfamily/Ribonuclease H"/>
    <property type="match status" value="1"/>
</dbReference>
<dbReference type="PROSITE" id="PS50172">
    <property type="entry name" value="BRCT"/>
    <property type="match status" value="1"/>
</dbReference>
<dbReference type="PANTHER" id="PTHR13058:SF19">
    <property type="entry name" value="LD40940P"/>
    <property type="match status" value="1"/>
</dbReference>
<comment type="subunit">
    <text evidence="9">DNA polymerase III contains a core (composed of alpha, epsilon and theta chains) that associates with a tau subunit. This core dimerizes to form the POLIII' complex. PolIII' associates with the gamma complex (composed of gamma, delta, delta', psi and chi chains) and with the beta chain to form the complete DNA polymerase III complex.</text>
</comment>
<comment type="caution">
    <text evidence="11">The sequence shown here is derived from an EMBL/GenBank/DDBJ whole genome shotgun (WGS) entry which is preliminary data.</text>
</comment>
<evidence type="ECO:0000256" key="2">
    <source>
        <dbReference type="ARBA" id="ARBA00022722"/>
    </source>
</evidence>
<dbReference type="GO" id="GO:0008296">
    <property type="term" value="F:3'-5'-DNA exonuclease activity"/>
    <property type="evidence" value="ECO:0007669"/>
    <property type="project" value="TreeGrafter"/>
</dbReference>
<dbReference type="InterPro" id="IPR040393">
    <property type="entry name" value="TREX1/2"/>
</dbReference>
<dbReference type="SUPFAM" id="SSF53098">
    <property type="entry name" value="Ribonuclease H-like"/>
    <property type="match status" value="1"/>
</dbReference>
<name>A0A7W9WAL4_9BACT</name>
<dbReference type="Gene3D" id="3.40.50.10190">
    <property type="entry name" value="BRCT domain"/>
    <property type="match status" value="1"/>
</dbReference>
<evidence type="ECO:0000256" key="1">
    <source>
        <dbReference type="ARBA" id="ARBA00001946"/>
    </source>
</evidence>
<dbReference type="PANTHER" id="PTHR13058">
    <property type="entry name" value="THREE PRIME REPAIR EXONUCLEASE 1, 2"/>
    <property type="match status" value="1"/>
</dbReference>
<evidence type="ECO:0000259" key="10">
    <source>
        <dbReference type="PROSITE" id="PS50172"/>
    </source>
</evidence>
<dbReference type="InterPro" id="IPR012337">
    <property type="entry name" value="RNaseH-like_sf"/>
</dbReference>
<dbReference type="InterPro" id="IPR001357">
    <property type="entry name" value="BRCT_dom"/>
</dbReference>
<feature type="domain" description="BRCT" evidence="10">
    <location>
        <begin position="330"/>
        <end position="422"/>
    </location>
</feature>
<dbReference type="InterPro" id="IPR013520">
    <property type="entry name" value="Ribonucl_H"/>
</dbReference>
<gene>
    <name evidence="11" type="ORF">HNQ93_001715</name>
</gene>
<keyword evidence="4" id="KW-0378">Hydrolase</keyword>
<dbReference type="GO" id="GO:0005737">
    <property type="term" value="C:cytoplasm"/>
    <property type="evidence" value="ECO:0007669"/>
    <property type="project" value="TreeGrafter"/>
</dbReference>
<dbReference type="InterPro" id="IPR036420">
    <property type="entry name" value="BRCT_dom_sf"/>
</dbReference>
<keyword evidence="3" id="KW-0479">Metal-binding</keyword>
<evidence type="ECO:0000256" key="9">
    <source>
        <dbReference type="ARBA" id="ARBA00026073"/>
    </source>
</evidence>
<evidence type="ECO:0000256" key="6">
    <source>
        <dbReference type="ARBA" id="ARBA00022842"/>
    </source>
</evidence>
<dbReference type="SMART" id="SM00479">
    <property type="entry name" value="EXOIII"/>
    <property type="match status" value="1"/>
</dbReference>
<dbReference type="AlphaFoldDB" id="A0A7W9WAL4"/>
<comment type="function">
    <text evidence="7">DNA polymerase III is a complex, multichain enzyme responsible for most of the replicative synthesis in bacteria. The epsilon subunit contain the editing function and is a proofreading 3'-5' exonuclease.</text>
</comment>
<evidence type="ECO:0000256" key="5">
    <source>
        <dbReference type="ARBA" id="ARBA00022839"/>
    </source>
</evidence>
<keyword evidence="5" id="KW-0269">Exonuclease</keyword>
<dbReference type="CDD" id="cd06127">
    <property type="entry name" value="DEDDh"/>
    <property type="match status" value="1"/>
</dbReference>
<protein>
    <submittedName>
        <fullName evidence="11">DNA polymerase III epsilon subunit-like protein</fullName>
    </submittedName>
</protein>
<keyword evidence="12" id="KW-1185">Reference proteome</keyword>
<accession>A0A7W9WAL4</accession>
<keyword evidence="6" id="KW-0460">Magnesium</keyword>
<sequence>MLHLTRPLAVVDLETTGLSPSTDRIVEISILKVYPDGTHEHKTRRLNPEQPIPYHATAVHGIRQADVAQQPTFRQVAKALLAYLDDADLCTFNGRRFDVPLLAKEFARVQLNFPAPATQHVDVFDLFRLLHPQLPSRTLSAAVQHYLQRPHTGAHQAKADVTATFEVLQAMSRSQLPELLRLRGSSPHLTGLCPMELHELCLGLAAPRPPAGSLAVASLPAPSLPAAPDLQPLLAQLLGLCSGILADGEVNEAEARFFADWLRTHAPAQPVWPFSDLLTRVERIFADGVCDAAERAELREVMTALLDEPRQPAPSTPASDQELPLCEPAPHPVQFAGRHFVVTGKFAYGTRAAVFAAIQALGGVPSDAAPSAGTHYVVVGAAGSPNWVTSSQGRKLQKAVQLRAQGTQLHIVSEQHFRRYLP</sequence>
<comment type="similarity">
    <text evidence="8">Belongs to the exonuclease superfamily. TREX family.</text>
</comment>
<comment type="cofactor">
    <cofactor evidence="1">
        <name>Mg(2+)</name>
        <dbReference type="ChEBI" id="CHEBI:18420"/>
    </cofactor>
</comment>
<evidence type="ECO:0000256" key="4">
    <source>
        <dbReference type="ARBA" id="ARBA00022801"/>
    </source>
</evidence>
<proteinExistence type="inferred from homology"/>
<reference evidence="11 12" key="1">
    <citation type="submission" date="2020-08" db="EMBL/GenBank/DDBJ databases">
        <title>Genomic Encyclopedia of Type Strains, Phase IV (KMG-IV): sequencing the most valuable type-strain genomes for metagenomic binning, comparative biology and taxonomic classification.</title>
        <authorList>
            <person name="Goeker M."/>
        </authorList>
    </citation>
    <scope>NUCLEOTIDE SEQUENCE [LARGE SCALE GENOMIC DNA]</scope>
    <source>
        <strain evidence="11 12">DSM 26718</strain>
    </source>
</reference>
<evidence type="ECO:0000256" key="8">
    <source>
        <dbReference type="ARBA" id="ARBA00025769"/>
    </source>
</evidence>
<keyword evidence="2" id="KW-0540">Nuclease</keyword>
<dbReference type="InterPro" id="IPR036397">
    <property type="entry name" value="RNaseH_sf"/>
</dbReference>
<dbReference type="GO" id="GO:0003676">
    <property type="term" value="F:nucleic acid binding"/>
    <property type="evidence" value="ECO:0007669"/>
    <property type="project" value="InterPro"/>
</dbReference>
<organism evidence="11 12">
    <name type="scientific">Hymenobacter luteus</name>
    <dbReference type="NCBI Taxonomy" id="1411122"/>
    <lineage>
        <taxon>Bacteria</taxon>
        <taxon>Pseudomonadati</taxon>
        <taxon>Bacteroidota</taxon>
        <taxon>Cytophagia</taxon>
        <taxon>Cytophagales</taxon>
        <taxon>Hymenobacteraceae</taxon>
        <taxon>Hymenobacter</taxon>
    </lineage>
</organism>
<dbReference type="RefSeq" id="WP_183402971.1">
    <property type="nucleotide sequence ID" value="NZ_JACHGG010000002.1"/>
</dbReference>
<dbReference type="GO" id="GO:0006308">
    <property type="term" value="P:DNA catabolic process"/>
    <property type="evidence" value="ECO:0007669"/>
    <property type="project" value="TreeGrafter"/>
</dbReference>
<evidence type="ECO:0000256" key="7">
    <source>
        <dbReference type="ARBA" id="ARBA00025483"/>
    </source>
</evidence>
<evidence type="ECO:0000313" key="11">
    <source>
        <dbReference type="EMBL" id="MBB6058869.1"/>
    </source>
</evidence>
<dbReference type="EMBL" id="JACHGG010000002">
    <property type="protein sequence ID" value="MBB6058869.1"/>
    <property type="molecule type" value="Genomic_DNA"/>
</dbReference>
<dbReference type="CDD" id="cd17748">
    <property type="entry name" value="BRCT_DNA_ligase_like"/>
    <property type="match status" value="1"/>
</dbReference>
<dbReference type="GO" id="GO:0046872">
    <property type="term" value="F:metal ion binding"/>
    <property type="evidence" value="ECO:0007669"/>
    <property type="project" value="UniProtKB-KW"/>
</dbReference>
<dbReference type="SUPFAM" id="SSF52113">
    <property type="entry name" value="BRCT domain"/>
    <property type="match status" value="1"/>
</dbReference>
<dbReference type="FunFam" id="3.30.420.10:FF:000045">
    <property type="entry name" value="3'-5' exonuclease DinG"/>
    <property type="match status" value="1"/>
</dbReference>
<evidence type="ECO:0000256" key="3">
    <source>
        <dbReference type="ARBA" id="ARBA00022723"/>
    </source>
</evidence>
<dbReference type="Proteomes" id="UP000532746">
    <property type="component" value="Unassembled WGS sequence"/>
</dbReference>
<dbReference type="Pfam" id="PF00929">
    <property type="entry name" value="RNase_T"/>
    <property type="match status" value="1"/>
</dbReference>